<dbReference type="Proteomes" id="UP000287651">
    <property type="component" value="Unassembled WGS sequence"/>
</dbReference>
<organism evidence="1 2">
    <name type="scientific">Ensete ventricosum</name>
    <name type="common">Abyssinian banana</name>
    <name type="synonym">Musa ensete</name>
    <dbReference type="NCBI Taxonomy" id="4639"/>
    <lineage>
        <taxon>Eukaryota</taxon>
        <taxon>Viridiplantae</taxon>
        <taxon>Streptophyta</taxon>
        <taxon>Embryophyta</taxon>
        <taxon>Tracheophyta</taxon>
        <taxon>Spermatophyta</taxon>
        <taxon>Magnoliopsida</taxon>
        <taxon>Liliopsida</taxon>
        <taxon>Zingiberales</taxon>
        <taxon>Musaceae</taxon>
        <taxon>Ensete</taxon>
    </lineage>
</organism>
<protein>
    <submittedName>
        <fullName evidence="1">Uncharacterized protein</fullName>
    </submittedName>
</protein>
<dbReference type="EMBL" id="AMZH03028411">
    <property type="protein sequence ID" value="RRT33701.1"/>
    <property type="molecule type" value="Genomic_DNA"/>
</dbReference>
<name>A0A426X2M5_ENSVE</name>
<evidence type="ECO:0000313" key="1">
    <source>
        <dbReference type="EMBL" id="RRT33701.1"/>
    </source>
</evidence>
<proteinExistence type="predicted"/>
<reference evidence="1 2" key="1">
    <citation type="journal article" date="2014" name="Agronomy (Basel)">
        <title>A Draft Genome Sequence for Ensete ventricosum, the Drought-Tolerant Tree Against Hunger.</title>
        <authorList>
            <person name="Harrison J."/>
            <person name="Moore K.A."/>
            <person name="Paszkiewicz K."/>
            <person name="Jones T."/>
            <person name="Grant M."/>
            <person name="Ambacheew D."/>
            <person name="Muzemil S."/>
            <person name="Studholme D.J."/>
        </authorList>
    </citation>
    <scope>NUCLEOTIDE SEQUENCE [LARGE SCALE GENOMIC DNA]</scope>
</reference>
<dbReference type="AlphaFoldDB" id="A0A426X2M5"/>
<gene>
    <name evidence="1" type="ORF">B296_00057122</name>
</gene>
<comment type="caution">
    <text evidence="1">The sequence shown here is derived from an EMBL/GenBank/DDBJ whole genome shotgun (WGS) entry which is preliminary data.</text>
</comment>
<accession>A0A426X2M5</accession>
<sequence>MPATTTATLAVARRGKRRPGVESQTKRVEERIRAWGCKSLYSGCRRSFVPGNMVALVAYPVVVRFHHARRPCGRSYDRWGFGLTCARSAARLLAPSYLRSTSFLRWVDHVGEPVVRRSDDVAARSLCVISFFPPGRPSRGA</sequence>
<evidence type="ECO:0000313" key="2">
    <source>
        <dbReference type="Proteomes" id="UP000287651"/>
    </source>
</evidence>